<dbReference type="Pfam" id="PF08268">
    <property type="entry name" value="FBA_3"/>
    <property type="match status" value="1"/>
</dbReference>
<organism evidence="2 3">
    <name type="scientific">Castilleja foliolosa</name>
    <dbReference type="NCBI Taxonomy" id="1961234"/>
    <lineage>
        <taxon>Eukaryota</taxon>
        <taxon>Viridiplantae</taxon>
        <taxon>Streptophyta</taxon>
        <taxon>Embryophyta</taxon>
        <taxon>Tracheophyta</taxon>
        <taxon>Spermatophyta</taxon>
        <taxon>Magnoliopsida</taxon>
        <taxon>eudicotyledons</taxon>
        <taxon>Gunneridae</taxon>
        <taxon>Pentapetalae</taxon>
        <taxon>asterids</taxon>
        <taxon>lamiids</taxon>
        <taxon>Lamiales</taxon>
        <taxon>Orobanchaceae</taxon>
        <taxon>Pedicularideae</taxon>
        <taxon>Castillejinae</taxon>
        <taxon>Castilleja</taxon>
    </lineage>
</organism>
<protein>
    <recommendedName>
        <fullName evidence="1">F-box domain-containing protein</fullName>
    </recommendedName>
</protein>
<dbReference type="InterPro" id="IPR036047">
    <property type="entry name" value="F-box-like_dom_sf"/>
</dbReference>
<dbReference type="AlphaFoldDB" id="A0ABD3CW06"/>
<dbReference type="InterPro" id="IPR050796">
    <property type="entry name" value="SCF_F-box_component"/>
</dbReference>
<accession>A0ABD3CW06</accession>
<dbReference type="SUPFAM" id="SSF81383">
    <property type="entry name" value="F-box domain"/>
    <property type="match status" value="1"/>
</dbReference>
<evidence type="ECO:0000313" key="3">
    <source>
        <dbReference type="Proteomes" id="UP001632038"/>
    </source>
</evidence>
<gene>
    <name evidence="2" type="ORF">CASFOL_022414</name>
</gene>
<name>A0ABD3CW06_9LAMI</name>
<dbReference type="Pfam" id="PF00646">
    <property type="entry name" value="F-box"/>
    <property type="match status" value="1"/>
</dbReference>
<proteinExistence type="predicted"/>
<evidence type="ECO:0000313" key="2">
    <source>
        <dbReference type="EMBL" id="KAL3633652.1"/>
    </source>
</evidence>
<keyword evidence="3" id="KW-1185">Reference proteome</keyword>
<dbReference type="Proteomes" id="UP001632038">
    <property type="component" value="Unassembled WGS sequence"/>
</dbReference>
<dbReference type="InterPro" id="IPR001810">
    <property type="entry name" value="F-box_dom"/>
</dbReference>
<comment type="caution">
    <text evidence="2">The sequence shown here is derived from an EMBL/GenBank/DDBJ whole genome shotgun (WGS) entry which is preliminary data.</text>
</comment>
<evidence type="ECO:0000259" key="1">
    <source>
        <dbReference type="PROSITE" id="PS50181"/>
    </source>
</evidence>
<dbReference type="PANTHER" id="PTHR31672">
    <property type="entry name" value="BNACNNG10540D PROTEIN"/>
    <property type="match status" value="1"/>
</dbReference>
<dbReference type="InterPro" id="IPR017451">
    <property type="entry name" value="F-box-assoc_interact_dom"/>
</dbReference>
<dbReference type="NCBIfam" id="TIGR01640">
    <property type="entry name" value="F_box_assoc_1"/>
    <property type="match status" value="1"/>
</dbReference>
<sequence>MDYRNAGQIKKVKPQCEKDELINVFDRLPLEIANDTLSRLPITSLVQLSYSCRLLKSLSHNPDFVSLHLSKSSLNESECLILHSAYPLRNQLHYPHTMSFPEFYIIGSSNGLLCLVDSLFPESSCLYNPFRRGHLEIPKNSEFKDRFVAYGFGFHPITKDYKVVMIADQEKTYFRNTGCRSCNDVPVSDVQIYSVKSSVWQNKGSVPYSIETWSTRGVLVSGRLHWVSRLVKINGTPQITIVTYNLANDSFDVIYGPTPDSLRRWDPSYLAELDGCLSVVVRVLNGVGAFDIWILRDYGVRGFWVKAYNIGTYCRAPWGLEAIRRRRPRVKRIVCVLRSGELLLEYMGRGNNLVTYDPRNKSFKRLDECLGIREVFDSLLHVGGLTSAAFPLL</sequence>
<feature type="domain" description="F-box" evidence="1">
    <location>
        <begin position="22"/>
        <end position="69"/>
    </location>
</feature>
<dbReference type="InterPro" id="IPR013187">
    <property type="entry name" value="F-box-assoc_dom_typ3"/>
</dbReference>
<reference evidence="3" key="1">
    <citation type="journal article" date="2024" name="IScience">
        <title>Strigolactones Initiate the Formation of Haustorium-like Structures in Castilleja.</title>
        <authorList>
            <person name="Buerger M."/>
            <person name="Peterson D."/>
            <person name="Chory J."/>
        </authorList>
    </citation>
    <scope>NUCLEOTIDE SEQUENCE [LARGE SCALE GENOMIC DNA]</scope>
</reference>
<dbReference type="PROSITE" id="PS50181">
    <property type="entry name" value="FBOX"/>
    <property type="match status" value="1"/>
</dbReference>
<dbReference type="EMBL" id="JAVIJP010000029">
    <property type="protein sequence ID" value="KAL3633652.1"/>
    <property type="molecule type" value="Genomic_DNA"/>
</dbReference>